<reference evidence="2 3" key="1">
    <citation type="submission" date="2013-12" db="EMBL/GenBank/DDBJ databases">
        <title>Complete genome sequence of Rhizobium etli bv. mimosae IE4771.</title>
        <authorList>
            <person name="Bustos P."/>
            <person name="Santamaria R.I."/>
            <person name="Lozano L."/>
            <person name="Ormeno-Orrillo E."/>
            <person name="Rogel M.A."/>
            <person name="Romero D."/>
            <person name="Cevallos M.A."/>
            <person name="Martinez-Romero E."/>
            <person name="Gonzalez V."/>
        </authorList>
    </citation>
    <scope>NUCLEOTIDE SEQUENCE [LARGE SCALE GENOMIC DNA]</scope>
    <source>
        <strain evidence="2 3">IE4771</strain>
        <plasmid evidence="3">Plasmid pRetIE4771b</plasmid>
    </source>
</reference>
<dbReference type="Gene3D" id="3.30.460.30">
    <property type="entry name" value="Glutamyl-tRNA reductase, N-terminal domain"/>
    <property type="match status" value="1"/>
</dbReference>
<dbReference type="EMBL" id="CP006988">
    <property type="protein sequence ID" value="AIC29966.1"/>
    <property type="molecule type" value="Genomic_DNA"/>
</dbReference>
<dbReference type="InterPro" id="IPR036343">
    <property type="entry name" value="GluRdtase_N_sf"/>
</dbReference>
<dbReference type="OrthoDB" id="8381576at2"/>
<organism evidence="2 3">
    <name type="scientific">Rhizobium etli bv. mimosae str. IE4771</name>
    <dbReference type="NCBI Taxonomy" id="1432050"/>
    <lineage>
        <taxon>Bacteria</taxon>
        <taxon>Pseudomonadati</taxon>
        <taxon>Pseudomonadota</taxon>
        <taxon>Alphaproteobacteria</taxon>
        <taxon>Hyphomicrobiales</taxon>
        <taxon>Rhizobiaceae</taxon>
        <taxon>Rhizobium/Agrobacterium group</taxon>
        <taxon>Rhizobium</taxon>
    </lineage>
</organism>
<dbReference type="InterPro" id="IPR015895">
    <property type="entry name" value="4pyrrol_synth_GluRdtase_N"/>
</dbReference>
<geneLocation type="plasmid" evidence="2 3">
    <name>pRetIE4771b</name>
</geneLocation>
<dbReference type="Gene3D" id="3.40.50.720">
    <property type="entry name" value="NAD(P)-binding Rossmann-like Domain"/>
    <property type="match status" value="1"/>
</dbReference>
<dbReference type="GO" id="GO:0033014">
    <property type="term" value="P:tetrapyrrole biosynthetic process"/>
    <property type="evidence" value="ECO:0007669"/>
    <property type="project" value="InterPro"/>
</dbReference>
<dbReference type="Proteomes" id="UP000027180">
    <property type="component" value="Plasmid pRetIE4771b"/>
</dbReference>
<dbReference type="GO" id="GO:0008883">
    <property type="term" value="F:glutamyl-tRNA reductase activity"/>
    <property type="evidence" value="ECO:0007669"/>
    <property type="project" value="InterPro"/>
</dbReference>
<evidence type="ECO:0000313" key="3">
    <source>
        <dbReference type="Proteomes" id="UP000027180"/>
    </source>
</evidence>
<dbReference type="SUPFAM" id="SSF69742">
    <property type="entry name" value="Glutamyl tRNA-reductase catalytic, N-terminal domain"/>
    <property type="match status" value="1"/>
</dbReference>
<name>A0A060IE44_RHIET</name>
<sequence length="326" mass="35922">MSELLGLYVDHQMTSPSAMAQYSAKIKPIANDLAERGVLLIATCLRVEVYGEEAALRDIDGTIFSDFPCKRVEGTVAIAQRLAEIASGARSQILGENYISSQLAKAVELLVPDLPIFRILQMAIEVGGAARERHQFVAPFNYDQIVQDIIADRFQKGELPDTLYMIGAGMLGRDLIKTAVGERFRSTVVVTRNPKRLRKRLRSLTDVAVALMRPADIGNAPEPRSVAVIATTDINDEYQAILQDALLRLEPRTVIDLSSIPALSNAAAGKLNYVTMYDSEFLRFIDENNKQLAPKMLLLCSDIEATLRAEQVDGLMAFSPNTPIQD</sequence>
<evidence type="ECO:0000313" key="2">
    <source>
        <dbReference type="EMBL" id="AIC29966.1"/>
    </source>
</evidence>
<evidence type="ECO:0000259" key="1">
    <source>
        <dbReference type="Pfam" id="PF05201"/>
    </source>
</evidence>
<accession>A0A060IE44</accession>
<dbReference type="GO" id="GO:0050661">
    <property type="term" value="F:NADP binding"/>
    <property type="evidence" value="ECO:0007669"/>
    <property type="project" value="InterPro"/>
</dbReference>
<dbReference type="KEGG" id="rei:IE4771_PB00236"/>
<feature type="domain" description="Glutamyl-tRNA reductase N-terminal" evidence="1">
    <location>
        <begin position="26"/>
        <end position="109"/>
    </location>
</feature>
<dbReference type="Pfam" id="PF05201">
    <property type="entry name" value="GlutR_N"/>
    <property type="match status" value="1"/>
</dbReference>
<protein>
    <submittedName>
        <fullName evidence="2">Glutamyl-tRNA reductase protein</fullName>
    </submittedName>
</protein>
<dbReference type="RefSeq" id="WP_040140479.1">
    <property type="nucleotide sequence ID" value="NZ_CP006988.1"/>
</dbReference>
<gene>
    <name evidence="2" type="ORF">IE4771_PB00236</name>
</gene>
<keyword evidence="2" id="KW-0614">Plasmid</keyword>
<proteinExistence type="predicted"/>
<dbReference type="HOGENOM" id="CLU_852244_0_0_5"/>
<dbReference type="AlphaFoldDB" id="A0A060IE44"/>